<evidence type="ECO:0000313" key="6">
    <source>
        <dbReference type="Proteomes" id="UP000270112"/>
    </source>
</evidence>
<evidence type="ECO:0000256" key="2">
    <source>
        <dbReference type="ARBA" id="ARBA00022649"/>
    </source>
</evidence>
<reference evidence="3 5" key="1">
    <citation type="journal article" date="2018" name="Elife">
        <title>Discovery and characterization of a prevalent human gut bacterial enzyme sufficient for the inactivation of a family of plant toxins.</title>
        <authorList>
            <person name="Koppel N."/>
            <person name="Bisanz J.E."/>
            <person name="Pandelia M.E."/>
            <person name="Turnbaugh P.J."/>
            <person name="Balskus E.P."/>
        </authorList>
    </citation>
    <scope>NUCLEOTIDE SEQUENCE [LARGE SCALE GENOMIC DNA]</scope>
    <source>
        <strain evidence="3 5">DSM 16107</strain>
    </source>
</reference>
<proteinExistence type="inferred from homology"/>
<comment type="caution">
    <text evidence="4">The sequence shown here is derived from an EMBL/GenBank/DDBJ whole genome shotgun (WGS) entry which is preliminary data.</text>
</comment>
<evidence type="ECO:0000313" key="3">
    <source>
        <dbReference type="EMBL" id="RDB68115.1"/>
    </source>
</evidence>
<dbReference type="GO" id="GO:0006355">
    <property type="term" value="P:regulation of DNA-templated transcription"/>
    <property type="evidence" value="ECO:0007669"/>
    <property type="project" value="InterPro"/>
</dbReference>
<sequence>MAKESVVQARIDPELKKQAEELYDSMGMSLSQAIRIFANQSVLEQQMPFTPISYRKKGQGKAFGVLNIFASPIKREREREAWIASLRIGADTDI</sequence>
<name>A0A3N0IV69_9ACTN</name>
<dbReference type="Pfam" id="PF04221">
    <property type="entry name" value="RelB"/>
    <property type="match status" value="1"/>
</dbReference>
<dbReference type="Gene3D" id="1.10.1220.10">
    <property type="entry name" value="Met repressor-like"/>
    <property type="match status" value="1"/>
</dbReference>
<evidence type="ECO:0000256" key="1">
    <source>
        <dbReference type="ARBA" id="ARBA00010562"/>
    </source>
</evidence>
<comment type="similarity">
    <text evidence="1">Belongs to the RelB/DinJ antitoxin family.</text>
</comment>
<dbReference type="EMBL" id="QICC01000059">
    <property type="protein sequence ID" value="RNM40891.1"/>
    <property type="molecule type" value="Genomic_DNA"/>
</dbReference>
<dbReference type="EMBL" id="PPTT01000018">
    <property type="protein sequence ID" value="RDB68115.1"/>
    <property type="molecule type" value="Genomic_DNA"/>
</dbReference>
<dbReference type="PANTHER" id="PTHR38781">
    <property type="entry name" value="ANTITOXIN DINJ-RELATED"/>
    <property type="match status" value="1"/>
</dbReference>
<dbReference type="InterPro" id="IPR013321">
    <property type="entry name" value="Arc_rbn_hlx_hlx"/>
</dbReference>
<dbReference type="PANTHER" id="PTHR38781:SF1">
    <property type="entry name" value="ANTITOXIN DINJ-RELATED"/>
    <property type="match status" value="1"/>
</dbReference>
<organism evidence="4 6">
    <name type="scientific">Eggerthella sinensis</name>
    <dbReference type="NCBI Taxonomy" id="242230"/>
    <lineage>
        <taxon>Bacteria</taxon>
        <taxon>Bacillati</taxon>
        <taxon>Actinomycetota</taxon>
        <taxon>Coriobacteriia</taxon>
        <taxon>Eggerthellales</taxon>
        <taxon>Eggerthellaceae</taxon>
        <taxon>Eggerthella</taxon>
    </lineage>
</organism>
<dbReference type="Proteomes" id="UP000270112">
    <property type="component" value="Unassembled WGS sequence"/>
</dbReference>
<evidence type="ECO:0000313" key="4">
    <source>
        <dbReference type="EMBL" id="RNM40891.1"/>
    </source>
</evidence>
<accession>A0A3N0IV69</accession>
<reference evidence="4" key="3">
    <citation type="journal article" date="2019" name="Microbiol. Resour. Announc.">
        <title>Draft Genome Sequences of Type Strains of Gordonibacter faecihominis, Paraeggerthella hongkongensis, Parvibacter caecicola,Slackia equolifaciens, Slackia faecicanis, and Slackia isoflavoniconvertens.</title>
        <authorList>
            <person name="Danylec N."/>
            <person name="Stoll D.A."/>
            <person name="Dotsch A."/>
            <person name="Huch M."/>
        </authorList>
    </citation>
    <scope>NUCLEOTIDE SEQUENCE</scope>
    <source>
        <strain evidence="4">DSM 16107</strain>
    </source>
</reference>
<dbReference type="OrthoDB" id="3174560at2"/>
<gene>
    <name evidence="3" type="ORF">C1876_10895</name>
    <name evidence="4" type="ORF">DMP09_12295</name>
</gene>
<dbReference type="InterPro" id="IPR007337">
    <property type="entry name" value="RelB/DinJ"/>
</dbReference>
<dbReference type="Proteomes" id="UP000253817">
    <property type="component" value="Unassembled WGS sequence"/>
</dbReference>
<dbReference type="GO" id="GO:0006351">
    <property type="term" value="P:DNA-templated transcription"/>
    <property type="evidence" value="ECO:0007669"/>
    <property type="project" value="TreeGrafter"/>
</dbReference>
<keyword evidence="2" id="KW-1277">Toxin-antitoxin system</keyword>
<dbReference type="NCBIfam" id="TIGR02384">
    <property type="entry name" value="RelB_DinJ"/>
    <property type="match status" value="1"/>
</dbReference>
<dbReference type="AlphaFoldDB" id="A0A3N0IV69"/>
<protein>
    <submittedName>
        <fullName evidence="4">Type II toxin-antitoxin system antitoxin, RelB/DinJ family</fullName>
    </submittedName>
</protein>
<reference evidence="6" key="2">
    <citation type="submission" date="2018-05" db="EMBL/GenBank/DDBJ databases">
        <title>Genome Sequencing of selected type strains of the family Eggerthellaceae.</title>
        <authorList>
            <person name="Danylec N."/>
            <person name="Stoll D.A."/>
            <person name="Doetsch A."/>
            <person name="Huch M."/>
        </authorList>
    </citation>
    <scope>NUCLEOTIDE SEQUENCE [LARGE SCALE GENOMIC DNA]</scope>
    <source>
        <strain evidence="6">DSM 16107</strain>
    </source>
</reference>
<keyword evidence="5" id="KW-1185">Reference proteome</keyword>
<dbReference type="RefSeq" id="WP_114546757.1">
    <property type="nucleotide sequence ID" value="NZ_CALJMG010000014.1"/>
</dbReference>
<evidence type="ECO:0000313" key="5">
    <source>
        <dbReference type="Proteomes" id="UP000253817"/>
    </source>
</evidence>